<dbReference type="PANTHER" id="PTHR10605:SF72">
    <property type="entry name" value="HEPARAN SULFATE 3-O SULFOTRANSFERASE-B, ISOFORM A"/>
    <property type="match status" value="1"/>
</dbReference>
<reference evidence="7" key="1">
    <citation type="submission" date="2020-04" db="EMBL/GenBank/DDBJ databases">
        <authorList>
            <person name="Neveu A P."/>
        </authorList>
    </citation>
    <scope>NUCLEOTIDE SEQUENCE</scope>
    <source>
        <tissue evidence="7">Whole embryo</tissue>
    </source>
</reference>
<sequence>MKRLRKLLLLNVIGIVLIIYNTIPDYRTNRNTFPHLQSTTPFRDSTDKGGFPDVIVIGVEGCGNTVMMNFLNATGYFQVPNRTTYSSDFFTGNWERGEEWYRSLFTQENGQRITIENSPHYFYAYPPTIPQKMLTLNPNMKVILQLCDPIQRAFSCYVHNHKHYTPNIAGAFAEYARVHLLQLQGELNTKIDFHHQERHVLSKWNSRNRCIQAGLYVYHLERWQKSFNHSRMLILDGDDMIREPWTSYAKIQDFLEMPKLIHKEDWVLNNKTGQYCLKPSSRIPKPPLCVQPKSTDIQQPKEEIISAFTTFYKPYNEELFKILGYRYPWQ</sequence>
<dbReference type="GO" id="GO:0008467">
    <property type="term" value="F:[heparan sulfate]-glucosamine 3-sulfotransferase activity"/>
    <property type="evidence" value="ECO:0007669"/>
    <property type="project" value="TreeGrafter"/>
</dbReference>
<evidence type="ECO:0000256" key="5">
    <source>
        <dbReference type="SAM" id="Phobius"/>
    </source>
</evidence>
<name>A0A6F9DEY9_9ASCI</name>
<gene>
    <name evidence="7" type="primary">Hs3st4</name>
</gene>
<dbReference type="EMBL" id="LR785837">
    <property type="protein sequence ID" value="CAB3254155.1"/>
    <property type="molecule type" value="mRNA"/>
</dbReference>
<keyword evidence="5" id="KW-0472">Membrane</keyword>
<evidence type="ECO:0000256" key="2">
    <source>
        <dbReference type="ARBA" id="ARBA00023180"/>
    </source>
</evidence>
<dbReference type="EC" id="2.8.2.-" evidence="4"/>
<dbReference type="Pfam" id="PF00685">
    <property type="entry name" value="Sulfotransfer_1"/>
    <property type="match status" value="1"/>
</dbReference>
<evidence type="ECO:0000256" key="4">
    <source>
        <dbReference type="RuleBase" id="RU361155"/>
    </source>
</evidence>
<feature type="domain" description="Sulfotransferase" evidence="6">
    <location>
        <begin position="52"/>
        <end position="279"/>
    </location>
</feature>
<proteinExistence type="evidence at transcript level"/>
<dbReference type="InterPro" id="IPR037359">
    <property type="entry name" value="NST/OST"/>
</dbReference>
<evidence type="ECO:0000256" key="3">
    <source>
        <dbReference type="PIRSR" id="PIRSR637359-2"/>
    </source>
</evidence>
<dbReference type="InterPro" id="IPR000863">
    <property type="entry name" value="Sulfotransferase_dom"/>
</dbReference>
<feature type="binding site" evidence="3">
    <location>
        <position position="155"/>
    </location>
    <ligand>
        <name>3'-phosphoadenylyl sulfate</name>
        <dbReference type="ChEBI" id="CHEBI:58339"/>
    </ligand>
</feature>
<feature type="transmembrane region" description="Helical" evidence="5">
    <location>
        <begin position="7"/>
        <end position="23"/>
    </location>
</feature>
<accession>A0A6F9DEY9</accession>
<keyword evidence="5" id="KW-1133">Transmembrane helix</keyword>
<dbReference type="PANTHER" id="PTHR10605">
    <property type="entry name" value="HEPARAN SULFATE SULFOTRANSFERASE"/>
    <property type="match status" value="1"/>
</dbReference>
<dbReference type="AlphaFoldDB" id="A0A6F9DEY9"/>
<evidence type="ECO:0000256" key="1">
    <source>
        <dbReference type="ARBA" id="ARBA00022679"/>
    </source>
</evidence>
<feature type="binding site" evidence="3">
    <location>
        <position position="275"/>
    </location>
    <ligand>
        <name>3'-phosphoadenylyl sulfate</name>
        <dbReference type="ChEBI" id="CHEBI:58339"/>
    </ligand>
</feature>
<dbReference type="SUPFAM" id="SSF52540">
    <property type="entry name" value="P-loop containing nucleoside triphosphate hydrolases"/>
    <property type="match status" value="1"/>
</dbReference>
<keyword evidence="1 4" id="KW-0808">Transferase</keyword>
<keyword evidence="5" id="KW-0812">Transmembrane</keyword>
<protein>
    <recommendedName>
        <fullName evidence="4">Sulfotransferase</fullName>
        <ecNumber evidence="4">2.8.2.-</ecNumber>
    </recommendedName>
</protein>
<dbReference type="InterPro" id="IPR027417">
    <property type="entry name" value="P-loop_NTPase"/>
</dbReference>
<dbReference type="Gene3D" id="3.40.50.300">
    <property type="entry name" value="P-loop containing nucleotide triphosphate hydrolases"/>
    <property type="match status" value="1"/>
</dbReference>
<organism evidence="7">
    <name type="scientific">Phallusia mammillata</name>
    <dbReference type="NCBI Taxonomy" id="59560"/>
    <lineage>
        <taxon>Eukaryota</taxon>
        <taxon>Metazoa</taxon>
        <taxon>Chordata</taxon>
        <taxon>Tunicata</taxon>
        <taxon>Ascidiacea</taxon>
        <taxon>Phlebobranchia</taxon>
        <taxon>Ascidiidae</taxon>
        <taxon>Phallusia</taxon>
    </lineage>
</organism>
<comment type="similarity">
    <text evidence="4">Belongs to the sulfotransferase 1 family.</text>
</comment>
<evidence type="ECO:0000313" key="7">
    <source>
        <dbReference type="EMBL" id="CAB3254155.1"/>
    </source>
</evidence>
<keyword evidence="2" id="KW-0325">Glycoprotein</keyword>
<evidence type="ECO:0000259" key="6">
    <source>
        <dbReference type="Pfam" id="PF00685"/>
    </source>
</evidence>